<keyword evidence="7" id="KW-1185">Reference proteome</keyword>
<dbReference type="HAMAP" id="MF_02087">
    <property type="entry name" value="PLP_homeostasis"/>
    <property type="match status" value="1"/>
</dbReference>
<dbReference type="Pfam" id="PF01168">
    <property type="entry name" value="Ala_racemase_N"/>
    <property type="match status" value="1"/>
</dbReference>
<protein>
    <recommendedName>
        <fullName evidence="2">Pyridoxal phosphate homeostasis protein</fullName>
        <shortName evidence="2">PLP homeostasis protein</shortName>
    </recommendedName>
</protein>
<gene>
    <name evidence="6" type="ORF">EUX98_g742</name>
</gene>
<dbReference type="PIRSF" id="PIRSF004848">
    <property type="entry name" value="YBL036c_PLPDEIII"/>
    <property type="match status" value="1"/>
</dbReference>
<proteinExistence type="inferred from homology"/>
<dbReference type="InterPro" id="IPR011078">
    <property type="entry name" value="PyrdxlP_homeostasis"/>
</dbReference>
<feature type="domain" description="Alanine racemase N-terminal" evidence="5">
    <location>
        <begin position="57"/>
        <end position="263"/>
    </location>
</feature>
<dbReference type="Proteomes" id="UP000308730">
    <property type="component" value="Unassembled WGS sequence"/>
</dbReference>
<evidence type="ECO:0000256" key="1">
    <source>
        <dbReference type="ARBA" id="ARBA00022898"/>
    </source>
</evidence>
<dbReference type="NCBIfam" id="TIGR00044">
    <property type="entry name" value="YggS family pyridoxal phosphate-dependent enzyme"/>
    <property type="match status" value="1"/>
</dbReference>
<dbReference type="InterPro" id="IPR001608">
    <property type="entry name" value="Ala_racemase_N"/>
</dbReference>
<comment type="caution">
    <text evidence="6">The sequence shown here is derived from an EMBL/GenBank/DDBJ whole genome shotgun (WGS) entry which is preliminary data.</text>
</comment>
<dbReference type="EMBL" id="SGPM01000006">
    <property type="protein sequence ID" value="THH33456.1"/>
    <property type="molecule type" value="Genomic_DNA"/>
</dbReference>
<evidence type="ECO:0000256" key="4">
    <source>
        <dbReference type="RuleBase" id="RU004514"/>
    </source>
</evidence>
<dbReference type="FunFam" id="3.20.20.10:FF:000018">
    <property type="entry name" value="Pyridoxal phosphate homeostasis protein"/>
    <property type="match status" value="1"/>
</dbReference>
<dbReference type="PANTHER" id="PTHR10146:SF14">
    <property type="entry name" value="PYRIDOXAL PHOSPHATE HOMEOSTASIS PROTEIN"/>
    <property type="match status" value="1"/>
</dbReference>
<dbReference type="OrthoDB" id="10264196at2759"/>
<comment type="similarity">
    <text evidence="2 4">Belongs to the pyridoxal phosphate-binding protein YggS/PROSC family.</text>
</comment>
<dbReference type="InterPro" id="IPR029066">
    <property type="entry name" value="PLP-binding_barrel"/>
</dbReference>
<comment type="function">
    <text evidence="2">Pyridoxal 5'-phosphate (PLP)-binding protein, which may be involved in intracellular homeostatic regulation of pyridoxal 5'-phosphate (PLP), the active form of vitamin B6.</text>
</comment>
<organism evidence="6 7">
    <name type="scientific">Antrodiella citrinella</name>
    <dbReference type="NCBI Taxonomy" id="2447956"/>
    <lineage>
        <taxon>Eukaryota</taxon>
        <taxon>Fungi</taxon>
        <taxon>Dikarya</taxon>
        <taxon>Basidiomycota</taxon>
        <taxon>Agaricomycotina</taxon>
        <taxon>Agaricomycetes</taxon>
        <taxon>Polyporales</taxon>
        <taxon>Steccherinaceae</taxon>
        <taxon>Antrodiella</taxon>
    </lineage>
</organism>
<evidence type="ECO:0000259" key="5">
    <source>
        <dbReference type="Pfam" id="PF01168"/>
    </source>
</evidence>
<dbReference type="AlphaFoldDB" id="A0A4S4N382"/>
<reference evidence="6 7" key="1">
    <citation type="submission" date="2019-02" db="EMBL/GenBank/DDBJ databases">
        <title>Genome sequencing of the rare red list fungi Antrodiella citrinella (Flaviporus citrinellus).</title>
        <authorList>
            <person name="Buettner E."/>
            <person name="Kellner H."/>
        </authorList>
    </citation>
    <scope>NUCLEOTIDE SEQUENCE [LARGE SCALE GENOMIC DNA]</scope>
    <source>
        <strain evidence="6 7">DSM 108506</strain>
    </source>
</reference>
<dbReference type="GO" id="GO:0030170">
    <property type="term" value="F:pyridoxal phosphate binding"/>
    <property type="evidence" value="ECO:0007669"/>
    <property type="project" value="UniProtKB-UniRule"/>
</dbReference>
<dbReference type="PROSITE" id="PS01211">
    <property type="entry name" value="UPF0001"/>
    <property type="match status" value="1"/>
</dbReference>
<accession>A0A4S4N382</accession>
<feature type="modified residue" description="N6-(pyridoxal phosphate)lysine" evidence="2 3">
    <location>
        <position position="48"/>
    </location>
</feature>
<evidence type="ECO:0000256" key="3">
    <source>
        <dbReference type="PIRSR" id="PIRSR004848-1"/>
    </source>
</evidence>
<evidence type="ECO:0000256" key="2">
    <source>
        <dbReference type="HAMAP-Rule" id="MF_03225"/>
    </source>
</evidence>
<name>A0A4S4N382_9APHY</name>
<dbReference type="PANTHER" id="PTHR10146">
    <property type="entry name" value="PROLINE SYNTHETASE CO-TRANSCRIBED BACTERIAL HOMOLOG PROTEIN"/>
    <property type="match status" value="1"/>
</dbReference>
<dbReference type="SUPFAM" id="SSF51419">
    <property type="entry name" value="PLP-binding barrel"/>
    <property type="match status" value="1"/>
</dbReference>
<dbReference type="CDD" id="cd06822">
    <property type="entry name" value="PLPDE_III_YBL036c_euk"/>
    <property type="match status" value="1"/>
</dbReference>
<evidence type="ECO:0000313" key="7">
    <source>
        <dbReference type="Proteomes" id="UP000308730"/>
    </source>
</evidence>
<comment type="cofactor">
    <cofactor evidence="3">
        <name>pyridoxal 5'-phosphate</name>
        <dbReference type="ChEBI" id="CHEBI:597326"/>
    </cofactor>
</comment>
<sequence>MTTAASTSRASLERAIELAESLSEIRVQVREATPSTSAHTLTLVAVSKYKPASDIWACYETGQRDFGENYVQELVEKAAELPTDIRWHFIGALQSNKAKILASIPNIYSIQTVSSTKAATALQKAVSPDRPNPLNILLQVNTSGEDSKSGLNSLTSSETAPTAELTLLALHVLKECPALHLQGLMTIGALTESLSDDHPNRDFERLKETRDLLQSALAQAGFAGKWGVEGRLVLSMGMSSDFKAAIAAGSDIVRVGTGIFGTRAKKVETPTS</sequence>
<dbReference type="Gene3D" id="3.20.20.10">
    <property type="entry name" value="Alanine racemase"/>
    <property type="match status" value="1"/>
</dbReference>
<keyword evidence="1 2" id="KW-0663">Pyridoxal phosphate</keyword>
<evidence type="ECO:0000313" key="6">
    <source>
        <dbReference type="EMBL" id="THH33456.1"/>
    </source>
</evidence>